<dbReference type="AlphaFoldDB" id="A0AAJ0IER5"/>
<dbReference type="InterPro" id="IPR029058">
    <property type="entry name" value="AB_hydrolase_fold"/>
</dbReference>
<keyword evidence="3" id="KW-0378">Hydrolase</keyword>
<dbReference type="SUPFAM" id="SSF53474">
    <property type="entry name" value="alpha/beta-Hydrolases"/>
    <property type="match status" value="1"/>
</dbReference>
<feature type="domain" description="Phospholipase/carboxylesterase/thioesterase" evidence="2">
    <location>
        <begin position="28"/>
        <end position="159"/>
    </location>
</feature>
<dbReference type="GO" id="GO:0008474">
    <property type="term" value="F:palmitoyl-(protein) hydrolase activity"/>
    <property type="evidence" value="ECO:0007669"/>
    <property type="project" value="TreeGrafter"/>
</dbReference>
<reference evidence="3 4" key="1">
    <citation type="journal article" date="2023" name="Mol. Phylogenet. Evol.">
        <title>Genome-scale phylogeny and comparative genomics of the fungal order Sordariales.</title>
        <authorList>
            <person name="Hensen N."/>
            <person name="Bonometti L."/>
            <person name="Westerberg I."/>
            <person name="Brannstrom I.O."/>
            <person name="Guillou S."/>
            <person name="Cros-Aarteil S."/>
            <person name="Calhoun S."/>
            <person name="Haridas S."/>
            <person name="Kuo A."/>
            <person name="Mondo S."/>
            <person name="Pangilinan J."/>
            <person name="Riley R."/>
            <person name="LaButti K."/>
            <person name="Andreopoulos B."/>
            <person name="Lipzen A."/>
            <person name="Chen C."/>
            <person name="Yan M."/>
            <person name="Daum C."/>
            <person name="Ng V."/>
            <person name="Clum A."/>
            <person name="Steindorff A."/>
            <person name="Ohm R.A."/>
            <person name="Martin F."/>
            <person name="Silar P."/>
            <person name="Natvig D.O."/>
            <person name="Lalanne C."/>
            <person name="Gautier V."/>
            <person name="Ament-Velasquez S.L."/>
            <person name="Kruys A."/>
            <person name="Hutchinson M.I."/>
            <person name="Powell A.J."/>
            <person name="Barry K."/>
            <person name="Miller A.N."/>
            <person name="Grigoriev I.V."/>
            <person name="Debuchy R."/>
            <person name="Gladieux P."/>
            <person name="Hiltunen Thoren M."/>
            <person name="Johannesson H."/>
        </authorList>
    </citation>
    <scope>NUCLEOTIDE SEQUENCE [LARGE SCALE GENOMIC DNA]</scope>
    <source>
        <strain evidence="3 4">FGSC 10403</strain>
    </source>
</reference>
<dbReference type="PANTHER" id="PTHR10655">
    <property type="entry name" value="LYSOPHOSPHOLIPASE-RELATED"/>
    <property type="match status" value="1"/>
</dbReference>
<dbReference type="GeneID" id="87874106"/>
<proteinExistence type="inferred from homology"/>
<gene>
    <name evidence="3" type="ORF">B0T23DRAFT_368976</name>
</gene>
<name>A0AAJ0IER5_9PEZI</name>
<sequence length="286" mass="31221">MSPTRIPQPEDFNPLKPHLSLSLHYPSPPESTTAILLLFHGLGDSDTPFLSFARNLSLPGVLAISVRGIAPLPPSLLGLPLDSGPTNNFHWGDDLKLDGRTGEIDMDPGYDKVWELVMGKLIGEVLMKECGWELGDILLFGFGQGGGVALGLGSKVRTWEGGVGVGEDEAKVREVKEGEEVKEGVVVGERKEKEKAFKGIVSIGGALPPSMIPSISAREKAKTPVLVLHGSESEYVGEDEVDLIKREFENVKVVEWKRPDDGMPRSREEVLPMMEFFAERLKSGWP</sequence>
<accession>A0AAJ0IER5</accession>
<evidence type="ECO:0000313" key="3">
    <source>
        <dbReference type="EMBL" id="KAK3499007.1"/>
    </source>
</evidence>
<comment type="caution">
    <text evidence="3">The sequence shown here is derived from an EMBL/GenBank/DDBJ whole genome shotgun (WGS) entry which is preliminary data.</text>
</comment>
<comment type="similarity">
    <text evidence="1">Belongs to the AB hydrolase superfamily. AB hydrolase 2 family.</text>
</comment>
<dbReference type="Gene3D" id="3.40.50.1820">
    <property type="entry name" value="alpha/beta hydrolase"/>
    <property type="match status" value="1"/>
</dbReference>
<protein>
    <submittedName>
        <fullName evidence="3">Alpha/Beta hydrolase protein</fullName>
    </submittedName>
</protein>
<dbReference type="InterPro" id="IPR050565">
    <property type="entry name" value="LYPA1-2/EST-like"/>
</dbReference>
<dbReference type="EMBL" id="JAULSX010000001">
    <property type="protein sequence ID" value="KAK3499007.1"/>
    <property type="molecule type" value="Genomic_DNA"/>
</dbReference>
<dbReference type="PANTHER" id="PTHR10655:SF67">
    <property type="entry name" value="PHOSPHOLIPASE_CARBOXYLESTERASE SUPERFAMILY (AFU_ORTHOLOGUE AFUA_5G09340)"/>
    <property type="match status" value="1"/>
</dbReference>
<dbReference type="GO" id="GO:0005737">
    <property type="term" value="C:cytoplasm"/>
    <property type="evidence" value="ECO:0007669"/>
    <property type="project" value="TreeGrafter"/>
</dbReference>
<evidence type="ECO:0000313" key="4">
    <source>
        <dbReference type="Proteomes" id="UP001285908"/>
    </source>
</evidence>
<organism evidence="3 4">
    <name type="scientific">Neurospora hispaniola</name>
    <dbReference type="NCBI Taxonomy" id="588809"/>
    <lineage>
        <taxon>Eukaryota</taxon>
        <taxon>Fungi</taxon>
        <taxon>Dikarya</taxon>
        <taxon>Ascomycota</taxon>
        <taxon>Pezizomycotina</taxon>
        <taxon>Sordariomycetes</taxon>
        <taxon>Sordariomycetidae</taxon>
        <taxon>Sordariales</taxon>
        <taxon>Sordariaceae</taxon>
        <taxon>Neurospora</taxon>
    </lineage>
</organism>
<dbReference type="InterPro" id="IPR003140">
    <property type="entry name" value="PLipase/COase/thioEstase"/>
</dbReference>
<dbReference type="GO" id="GO:0052689">
    <property type="term" value="F:carboxylic ester hydrolase activity"/>
    <property type="evidence" value="ECO:0007669"/>
    <property type="project" value="TreeGrafter"/>
</dbReference>
<dbReference type="RefSeq" id="XP_062696640.1">
    <property type="nucleotide sequence ID" value="XM_062836484.1"/>
</dbReference>
<dbReference type="Pfam" id="PF02230">
    <property type="entry name" value="Abhydrolase_2"/>
    <property type="match status" value="1"/>
</dbReference>
<dbReference type="Proteomes" id="UP001285908">
    <property type="component" value="Unassembled WGS sequence"/>
</dbReference>
<keyword evidence="4" id="KW-1185">Reference proteome</keyword>
<evidence type="ECO:0000256" key="1">
    <source>
        <dbReference type="ARBA" id="ARBA00006499"/>
    </source>
</evidence>
<evidence type="ECO:0000259" key="2">
    <source>
        <dbReference type="Pfam" id="PF02230"/>
    </source>
</evidence>